<name>A0ABD3F0J1_9STRA</name>
<evidence type="ECO:0000313" key="10">
    <source>
        <dbReference type="Proteomes" id="UP001632037"/>
    </source>
</evidence>
<dbReference type="InterPro" id="IPR010929">
    <property type="entry name" value="PDR_CDR_ABC"/>
</dbReference>
<keyword evidence="3 6" id="KW-0812">Transmembrane</keyword>
<evidence type="ECO:0000256" key="6">
    <source>
        <dbReference type="SAM" id="Phobius"/>
    </source>
</evidence>
<feature type="transmembrane region" description="Helical" evidence="6">
    <location>
        <begin position="40"/>
        <end position="66"/>
    </location>
</feature>
<comment type="subcellular location">
    <subcellularLocation>
        <location evidence="1">Membrane</location>
        <topology evidence="1">Multi-pass membrane protein</topology>
    </subcellularLocation>
</comment>
<organism evidence="9 10">
    <name type="scientific">Phytophthora oleae</name>
    <dbReference type="NCBI Taxonomy" id="2107226"/>
    <lineage>
        <taxon>Eukaryota</taxon>
        <taxon>Sar</taxon>
        <taxon>Stramenopiles</taxon>
        <taxon>Oomycota</taxon>
        <taxon>Peronosporomycetes</taxon>
        <taxon>Peronosporales</taxon>
        <taxon>Peronosporaceae</taxon>
        <taxon>Phytophthora</taxon>
    </lineage>
</organism>
<keyword evidence="10" id="KW-1185">Reference proteome</keyword>
<evidence type="ECO:0000256" key="4">
    <source>
        <dbReference type="ARBA" id="ARBA00022989"/>
    </source>
</evidence>
<protein>
    <recommendedName>
        <fullName evidence="11">ABC-2 type transporter domain-containing protein</fullName>
    </recommendedName>
</protein>
<comment type="caution">
    <text evidence="9">The sequence shown here is derived from an EMBL/GenBank/DDBJ whole genome shotgun (WGS) entry which is preliminary data.</text>
</comment>
<dbReference type="PANTHER" id="PTHR19241">
    <property type="entry name" value="ATP-BINDING CASSETTE TRANSPORTER"/>
    <property type="match status" value="1"/>
</dbReference>
<evidence type="ECO:0000259" key="7">
    <source>
        <dbReference type="Pfam" id="PF01061"/>
    </source>
</evidence>
<evidence type="ECO:0000256" key="2">
    <source>
        <dbReference type="ARBA" id="ARBA00022448"/>
    </source>
</evidence>
<proteinExistence type="predicted"/>
<feature type="transmembrane region" description="Helical" evidence="6">
    <location>
        <begin position="107"/>
        <end position="126"/>
    </location>
</feature>
<keyword evidence="4 6" id="KW-1133">Transmembrane helix</keyword>
<sequence length="250" mass="27743">MVFISTVFIGMVSFISILPMAFEERAAFYRERASQTYNALWYFVSFTVVELPYVFVGALLFTIIYYPMVGLEGFADGVVYWINVALMILFQAYMGQLLVFALPSIEVAAVIGILLNAICLLVMGFNPPAMQIPQGYKWLYAIAPLRYSFSALAAIAFGKCSNEQLMTIAVASTSPGGIVSLDMSDYPHGCQIVQNAPATIGEIPVQTYVEAVFGIKHAHIAQYFGIMVGMIAFFRVLTALTMRYINHQQR</sequence>
<evidence type="ECO:0000259" key="8">
    <source>
        <dbReference type="Pfam" id="PF06422"/>
    </source>
</evidence>
<dbReference type="AlphaFoldDB" id="A0ABD3F0J1"/>
<accession>A0ABD3F0J1</accession>
<evidence type="ECO:0000313" key="9">
    <source>
        <dbReference type="EMBL" id="KAL3660317.1"/>
    </source>
</evidence>
<dbReference type="InterPro" id="IPR013525">
    <property type="entry name" value="ABC2_TM"/>
</dbReference>
<dbReference type="GO" id="GO:0016020">
    <property type="term" value="C:membrane"/>
    <property type="evidence" value="ECO:0007669"/>
    <property type="project" value="UniProtKB-SubCell"/>
</dbReference>
<dbReference type="Proteomes" id="UP001632037">
    <property type="component" value="Unassembled WGS sequence"/>
</dbReference>
<gene>
    <name evidence="9" type="ORF">V7S43_014845</name>
</gene>
<dbReference type="EMBL" id="JBIMZQ010000042">
    <property type="protein sequence ID" value="KAL3660317.1"/>
    <property type="molecule type" value="Genomic_DNA"/>
</dbReference>
<dbReference type="Pfam" id="PF01061">
    <property type="entry name" value="ABC2_membrane"/>
    <property type="match status" value="1"/>
</dbReference>
<feature type="domain" description="ABC-2 type transporter transmembrane" evidence="7">
    <location>
        <begin position="1"/>
        <end position="156"/>
    </location>
</feature>
<feature type="domain" description="CDR ABC transporter" evidence="8">
    <location>
        <begin position="201"/>
        <end position="249"/>
    </location>
</feature>
<feature type="transmembrane region" description="Helical" evidence="6">
    <location>
        <begin position="78"/>
        <end position="100"/>
    </location>
</feature>
<evidence type="ECO:0000256" key="3">
    <source>
        <dbReference type="ARBA" id="ARBA00022692"/>
    </source>
</evidence>
<dbReference type="Pfam" id="PF06422">
    <property type="entry name" value="PDR_CDR"/>
    <property type="match status" value="1"/>
</dbReference>
<keyword evidence="2" id="KW-0813">Transport</keyword>
<reference evidence="9 10" key="1">
    <citation type="submission" date="2024-09" db="EMBL/GenBank/DDBJ databases">
        <title>Genome sequencing and assembly of Phytophthora oleae, isolate VK10A, causative agent of rot of olive drupes.</title>
        <authorList>
            <person name="Conti Taguali S."/>
            <person name="Riolo M."/>
            <person name="La Spada F."/>
            <person name="Cacciola S.O."/>
            <person name="Dionisio G."/>
        </authorList>
    </citation>
    <scope>NUCLEOTIDE SEQUENCE [LARGE SCALE GENOMIC DNA]</scope>
    <source>
        <strain evidence="9 10">VK10A</strain>
    </source>
</reference>
<feature type="transmembrane region" description="Helical" evidence="6">
    <location>
        <begin position="223"/>
        <end position="245"/>
    </location>
</feature>
<evidence type="ECO:0000256" key="1">
    <source>
        <dbReference type="ARBA" id="ARBA00004141"/>
    </source>
</evidence>
<evidence type="ECO:0000256" key="5">
    <source>
        <dbReference type="ARBA" id="ARBA00023136"/>
    </source>
</evidence>
<feature type="transmembrane region" description="Helical" evidence="6">
    <location>
        <begin position="6"/>
        <end position="28"/>
    </location>
</feature>
<keyword evidence="5 6" id="KW-0472">Membrane</keyword>
<evidence type="ECO:0008006" key="11">
    <source>
        <dbReference type="Google" id="ProtNLM"/>
    </source>
</evidence>